<evidence type="ECO:0000313" key="3">
    <source>
        <dbReference type="Proteomes" id="UP000187735"/>
    </source>
</evidence>
<dbReference type="Proteomes" id="UP000187735">
    <property type="component" value="Chromosome"/>
</dbReference>
<dbReference type="EMBL" id="CP017641">
    <property type="protein sequence ID" value="APZ92062.1"/>
    <property type="molecule type" value="Genomic_DNA"/>
</dbReference>
<keyword evidence="1" id="KW-0812">Transmembrane</keyword>
<keyword evidence="1" id="KW-1133">Transmembrane helix</keyword>
<proteinExistence type="predicted"/>
<dbReference type="AlphaFoldDB" id="A0A1P8WDD0"/>
<keyword evidence="3" id="KW-1185">Reference proteome</keyword>
<feature type="transmembrane region" description="Helical" evidence="1">
    <location>
        <begin position="50"/>
        <end position="74"/>
    </location>
</feature>
<feature type="transmembrane region" description="Helical" evidence="1">
    <location>
        <begin position="22"/>
        <end position="43"/>
    </location>
</feature>
<reference evidence="2 3" key="1">
    <citation type="journal article" date="2016" name="Front. Microbiol.">
        <title>Fuerstia marisgermanicae gen. nov., sp. nov., an Unusual Member of the Phylum Planctomycetes from the German Wadden Sea.</title>
        <authorList>
            <person name="Kohn T."/>
            <person name="Heuer A."/>
            <person name="Jogler M."/>
            <person name="Vollmers J."/>
            <person name="Boedeker C."/>
            <person name="Bunk B."/>
            <person name="Rast P."/>
            <person name="Borchert D."/>
            <person name="Glockner I."/>
            <person name="Freese H.M."/>
            <person name="Klenk H.P."/>
            <person name="Overmann J."/>
            <person name="Kaster A.K."/>
            <person name="Rohde M."/>
            <person name="Wiegand S."/>
            <person name="Jogler C."/>
        </authorList>
    </citation>
    <scope>NUCLEOTIDE SEQUENCE [LARGE SCALE GENOMIC DNA]</scope>
    <source>
        <strain evidence="2 3">NH11</strain>
    </source>
</reference>
<organism evidence="2 3">
    <name type="scientific">Fuerstiella marisgermanici</name>
    <dbReference type="NCBI Taxonomy" id="1891926"/>
    <lineage>
        <taxon>Bacteria</taxon>
        <taxon>Pseudomonadati</taxon>
        <taxon>Planctomycetota</taxon>
        <taxon>Planctomycetia</taxon>
        <taxon>Planctomycetales</taxon>
        <taxon>Planctomycetaceae</taxon>
        <taxon>Fuerstiella</taxon>
    </lineage>
</organism>
<gene>
    <name evidence="2" type="ORF">Fuma_01666</name>
</gene>
<evidence type="ECO:0000313" key="2">
    <source>
        <dbReference type="EMBL" id="APZ92062.1"/>
    </source>
</evidence>
<sequence length="84" mass="9381">MYGMGIISLTPFMIYPSAFTPVAKGALLVWTLNASISALYIAVHCDQWRLLSAVSFLDLYFSLCLSAGLVHSLFDESRTTKMKW</sequence>
<accession>A0A1P8WDD0</accession>
<keyword evidence="1" id="KW-0472">Membrane</keyword>
<name>A0A1P8WDD0_9PLAN</name>
<dbReference type="KEGG" id="fmr:Fuma_01666"/>
<evidence type="ECO:0000256" key="1">
    <source>
        <dbReference type="SAM" id="Phobius"/>
    </source>
</evidence>
<protein>
    <submittedName>
        <fullName evidence="2">Uncharacterized protein</fullName>
    </submittedName>
</protein>